<dbReference type="Gene3D" id="1.25.40.10">
    <property type="entry name" value="Tetratricopeptide repeat domain"/>
    <property type="match status" value="1"/>
</dbReference>
<dbReference type="PROSITE" id="PS50005">
    <property type="entry name" value="TPR"/>
    <property type="match status" value="1"/>
</dbReference>
<dbReference type="InterPro" id="IPR019734">
    <property type="entry name" value="TPR_rpt"/>
</dbReference>
<name>A0A9X5I3H4_9CYAN</name>
<dbReference type="AlphaFoldDB" id="A0A9X5I3H4"/>
<evidence type="ECO:0000313" key="3">
    <source>
        <dbReference type="Proteomes" id="UP000031532"/>
    </source>
</evidence>
<dbReference type="OrthoDB" id="514657at2"/>
<feature type="repeat" description="TPR" evidence="1">
    <location>
        <begin position="10"/>
        <end position="43"/>
    </location>
</feature>
<dbReference type="RefSeq" id="WP_052289964.1">
    <property type="nucleotide sequence ID" value="NZ_JTJC03000001.1"/>
</dbReference>
<gene>
    <name evidence="2" type="ORF">QH73_0002110</name>
</gene>
<comment type="caution">
    <text evidence="2">The sequence shown here is derived from an EMBL/GenBank/DDBJ whole genome shotgun (WGS) entry which is preliminary data.</text>
</comment>
<dbReference type="Proteomes" id="UP000031532">
    <property type="component" value="Unassembled WGS sequence"/>
</dbReference>
<evidence type="ECO:0000256" key="1">
    <source>
        <dbReference type="PROSITE-ProRule" id="PRU00339"/>
    </source>
</evidence>
<dbReference type="SUPFAM" id="SSF48452">
    <property type="entry name" value="TPR-like"/>
    <property type="match status" value="1"/>
</dbReference>
<sequence length="94" mass="10470">MKVVEEAMTAEDFMKQAAARADGGDYVGAIQSYDEAVVMNPENGRAYGNRGFMRLNLGDRMGALSDFRAAANLFLTQGRMANYEMVLDYIEKMQ</sequence>
<keyword evidence="1" id="KW-0802">TPR repeat</keyword>
<protein>
    <recommendedName>
        <fullName evidence="4">Tetratricopeptide repeat protein</fullName>
    </recommendedName>
</protein>
<keyword evidence="3" id="KW-1185">Reference proteome</keyword>
<evidence type="ECO:0008006" key="4">
    <source>
        <dbReference type="Google" id="ProtNLM"/>
    </source>
</evidence>
<accession>A0A9X5I3H4</accession>
<reference evidence="2 3" key="1">
    <citation type="journal article" date="2015" name="Genome Announc.">
        <title>Draft Genome Sequence of the Terrestrial Cyanobacterium Scytonema millei VB511283, Isolated from Eastern India.</title>
        <authorList>
            <person name="Sen D."/>
            <person name="Chandrababunaidu M.M."/>
            <person name="Singh D."/>
            <person name="Sanghi N."/>
            <person name="Ghorai A."/>
            <person name="Mishra G.P."/>
            <person name="Madduluri M."/>
            <person name="Adhikary S.P."/>
            <person name="Tripathy S."/>
        </authorList>
    </citation>
    <scope>NUCLEOTIDE SEQUENCE [LARGE SCALE GENOMIC DNA]</scope>
    <source>
        <strain evidence="2 3">VB511283</strain>
    </source>
</reference>
<proteinExistence type="predicted"/>
<dbReference type="InterPro" id="IPR011990">
    <property type="entry name" value="TPR-like_helical_dom_sf"/>
</dbReference>
<evidence type="ECO:0000313" key="2">
    <source>
        <dbReference type="EMBL" id="NHC33467.1"/>
    </source>
</evidence>
<dbReference type="EMBL" id="JTJC03000001">
    <property type="protein sequence ID" value="NHC33467.1"/>
    <property type="molecule type" value="Genomic_DNA"/>
</dbReference>
<organism evidence="2 3">
    <name type="scientific">Scytonema millei VB511283</name>
    <dbReference type="NCBI Taxonomy" id="1245923"/>
    <lineage>
        <taxon>Bacteria</taxon>
        <taxon>Bacillati</taxon>
        <taxon>Cyanobacteriota</taxon>
        <taxon>Cyanophyceae</taxon>
        <taxon>Nostocales</taxon>
        <taxon>Scytonemataceae</taxon>
        <taxon>Scytonema</taxon>
    </lineage>
</organism>